<dbReference type="STRING" id="1850254.LPB137_09745"/>
<evidence type="ECO:0000313" key="3">
    <source>
        <dbReference type="Proteomes" id="UP000186074"/>
    </source>
</evidence>
<dbReference type="Pfam" id="PF00117">
    <property type="entry name" value="GATase"/>
    <property type="match status" value="1"/>
</dbReference>
<proteinExistence type="predicted"/>
<gene>
    <name evidence="2" type="ORF">LPB137_09745</name>
</gene>
<feature type="domain" description="Glutamine amidotransferase" evidence="1">
    <location>
        <begin position="23"/>
        <end position="200"/>
    </location>
</feature>
<dbReference type="NCBIfam" id="NF006562">
    <property type="entry name" value="PRK09065.1"/>
    <property type="match status" value="1"/>
</dbReference>
<dbReference type="KEGG" id="alp:LPB137_09745"/>
<dbReference type="Gene3D" id="3.40.50.880">
    <property type="match status" value="1"/>
</dbReference>
<evidence type="ECO:0000313" key="2">
    <source>
        <dbReference type="EMBL" id="APW66118.1"/>
    </source>
</evidence>
<sequence>MKYLYILKVGETFLLTKEKLKDFDTWILKFLKKTKTRIKIIDILSKDKLPNINSAKGFIISGSHEMVTDELPWSLLLEKYIKKISKTNIPLLGICYGHQLIAKALGGKSGFNKKGKEIGIVKIKNLSFKNKDPLLKNFPKKFDAFETHYQTVIKLPAKAKILAKNSKDNTQAVRFESNIWGVQFHPEFDKEIMKEYILNQKETIKDLRSCDISNTVLKNFSDIVEKKV</sequence>
<dbReference type="InterPro" id="IPR017926">
    <property type="entry name" value="GATASE"/>
</dbReference>
<dbReference type="CDD" id="cd01741">
    <property type="entry name" value="GATase1_1"/>
    <property type="match status" value="1"/>
</dbReference>
<reference evidence="2 3" key="1">
    <citation type="submission" date="2017-01" db="EMBL/GenBank/DDBJ databases">
        <title>Genome sequencing of Arcobacter sp. LPB0137.</title>
        <authorList>
            <person name="Lee G.-W."/>
            <person name="Yi H."/>
        </authorList>
    </citation>
    <scope>NUCLEOTIDE SEQUENCE [LARGE SCALE GENOMIC DNA]</scope>
    <source>
        <strain evidence="2 3">LPB0137</strain>
    </source>
</reference>
<protein>
    <recommendedName>
        <fullName evidence="1">Glutamine amidotransferase domain-containing protein</fullName>
    </recommendedName>
</protein>
<dbReference type="AlphaFoldDB" id="A0A1P8KNJ4"/>
<dbReference type="EMBL" id="CP019070">
    <property type="protein sequence ID" value="APW66118.1"/>
    <property type="molecule type" value="Genomic_DNA"/>
</dbReference>
<dbReference type="Proteomes" id="UP000186074">
    <property type="component" value="Chromosome"/>
</dbReference>
<dbReference type="PROSITE" id="PS51273">
    <property type="entry name" value="GATASE_TYPE_1"/>
    <property type="match status" value="1"/>
</dbReference>
<dbReference type="InterPro" id="IPR044992">
    <property type="entry name" value="ChyE-like"/>
</dbReference>
<dbReference type="SUPFAM" id="SSF52317">
    <property type="entry name" value="Class I glutamine amidotransferase-like"/>
    <property type="match status" value="1"/>
</dbReference>
<organism evidence="2 3">
    <name type="scientific">Poseidonibacter parvus</name>
    <dbReference type="NCBI Taxonomy" id="1850254"/>
    <lineage>
        <taxon>Bacteria</taxon>
        <taxon>Pseudomonadati</taxon>
        <taxon>Campylobacterota</taxon>
        <taxon>Epsilonproteobacteria</taxon>
        <taxon>Campylobacterales</taxon>
        <taxon>Arcobacteraceae</taxon>
        <taxon>Poseidonibacter</taxon>
    </lineage>
</organism>
<evidence type="ECO:0000259" key="1">
    <source>
        <dbReference type="Pfam" id="PF00117"/>
    </source>
</evidence>
<accession>A0A1P8KNJ4</accession>
<keyword evidence="3" id="KW-1185">Reference proteome</keyword>
<name>A0A1P8KNJ4_9BACT</name>
<dbReference type="GO" id="GO:0005829">
    <property type="term" value="C:cytosol"/>
    <property type="evidence" value="ECO:0007669"/>
    <property type="project" value="TreeGrafter"/>
</dbReference>
<dbReference type="PANTHER" id="PTHR42695:SF5">
    <property type="entry name" value="GLUTAMINE AMIDOTRANSFERASE YLR126C-RELATED"/>
    <property type="match status" value="1"/>
</dbReference>
<dbReference type="PANTHER" id="PTHR42695">
    <property type="entry name" value="GLUTAMINE AMIDOTRANSFERASE YLR126C-RELATED"/>
    <property type="match status" value="1"/>
</dbReference>
<dbReference type="InterPro" id="IPR029062">
    <property type="entry name" value="Class_I_gatase-like"/>
</dbReference>